<feature type="domain" description="CCHC-type" evidence="6">
    <location>
        <begin position="862"/>
        <end position="878"/>
    </location>
</feature>
<evidence type="ECO:0000256" key="5">
    <source>
        <dbReference type="SAM" id="MobiDB-lite"/>
    </source>
</evidence>
<dbReference type="PROSITE" id="PS50966">
    <property type="entry name" value="ZF_SWIM"/>
    <property type="match status" value="1"/>
</dbReference>
<dbReference type="InterPro" id="IPR004332">
    <property type="entry name" value="Transposase_MuDR"/>
</dbReference>
<name>A0ABM4VSQ8_COFAR</name>
<dbReference type="PANTHER" id="PTHR31973:SF195">
    <property type="entry name" value="MUDR FAMILY TRANSPOSASE"/>
    <property type="match status" value="1"/>
</dbReference>
<evidence type="ECO:0000256" key="3">
    <source>
        <dbReference type="ARBA" id="ARBA00022833"/>
    </source>
</evidence>
<dbReference type="InterPro" id="IPR006564">
    <property type="entry name" value="Znf_PMZ"/>
</dbReference>
<accession>A0ABM4VSQ8</accession>
<evidence type="ECO:0000256" key="2">
    <source>
        <dbReference type="ARBA" id="ARBA00022771"/>
    </source>
</evidence>
<evidence type="ECO:0000259" key="7">
    <source>
        <dbReference type="PROSITE" id="PS50966"/>
    </source>
</evidence>
<keyword evidence="8" id="KW-1185">Reference proteome</keyword>
<dbReference type="PANTHER" id="PTHR31973">
    <property type="entry name" value="POLYPROTEIN, PUTATIVE-RELATED"/>
    <property type="match status" value="1"/>
</dbReference>
<dbReference type="PROSITE" id="PS50158">
    <property type="entry name" value="ZF_CCHC"/>
    <property type="match status" value="1"/>
</dbReference>
<dbReference type="Pfam" id="PF10551">
    <property type="entry name" value="MULE"/>
    <property type="match status" value="1"/>
</dbReference>
<feature type="domain" description="SWIM-type" evidence="7">
    <location>
        <begin position="757"/>
        <end position="789"/>
    </location>
</feature>
<evidence type="ECO:0000313" key="9">
    <source>
        <dbReference type="RefSeq" id="XP_071922565.1"/>
    </source>
</evidence>
<dbReference type="InterPro" id="IPR001878">
    <property type="entry name" value="Znf_CCHC"/>
</dbReference>
<evidence type="ECO:0000259" key="6">
    <source>
        <dbReference type="PROSITE" id="PS50158"/>
    </source>
</evidence>
<evidence type="ECO:0000313" key="8">
    <source>
        <dbReference type="Proteomes" id="UP001652660"/>
    </source>
</evidence>
<feature type="region of interest" description="Disordered" evidence="5">
    <location>
        <begin position="215"/>
        <end position="235"/>
    </location>
</feature>
<dbReference type="Proteomes" id="UP001652660">
    <property type="component" value="Chromosome 9e"/>
</dbReference>
<dbReference type="RefSeq" id="XP_071922565.1">
    <property type="nucleotide sequence ID" value="XM_072066464.1"/>
</dbReference>
<reference evidence="9" key="1">
    <citation type="submission" date="2025-08" db="UniProtKB">
        <authorList>
            <consortium name="RefSeq"/>
        </authorList>
    </citation>
    <scope>IDENTIFICATION</scope>
    <source>
        <tissue evidence="9">Leaves</tissue>
    </source>
</reference>
<organism evidence="8 9">
    <name type="scientific">Coffea arabica</name>
    <name type="common">Arabian coffee</name>
    <dbReference type="NCBI Taxonomy" id="13443"/>
    <lineage>
        <taxon>Eukaryota</taxon>
        <taxon>Viridiplantae</taxon>
        <taxon>Streptophyta</taxon>
        <taxon>Embryophyta</taxon>
        <taxon>Tracheophyta</taxon>
        <taxon>Spermatophyta</taxon>
        <taxon>Magnoliopsida</taxon>
        <taxon>eudicotyledons</taxon>
        <taxon>Gunneridae</taxon>
        <taxon>Pentapetalae</taxon>
        <taxon>asterids</taxon>
        <taxon>lamiids</taxon>
        <taxon>Gentianales</taxon>
        <taxon>Rubiaceae</taxon>
        <taxon>Ixoroideae</taxon>
        <taxon>Gardenieae complex</taxon>
        <taxon>Bertiereae - Coffeeae clade</taxon>
        <taxon>Coffeeae</taxon>
        <taxon>Coffea</taxon>
    </lineage>
</organism>
<gene>
    <name evidence="9" type="primary">LOC140014851</name>
</gene>
<dbReference type="InterPro" id="IPR018289">
    <property type="entry name" value="MULE_transposase_dom"/>
</dbReference>
<evidence type="ECO:0008006" key="10">
    <source>
        <dbReference type="Google" id="ProtNLM"/>
    </source>
</evidence>
<evidence type="ECO:0000256" key="1">
    <source>
        <dbReference type="ARBA" id="ARBA00022723"/>
    </source>
</evidence>
<sequence length="885" mass="101680">MSSDNCMVLQLYWGGKIIYAAGSIFYDPPMPKKVLFLTEMVGYDELLDRVYNIMGLDRNRQRINLIFRNCPQPGIFGAMPLVDDNGVAGMYYLKSGSRQPTEIYVEVEEISNYCGHDSQTFEIGSGIQAEPPYHLFDPTNLHHSQLTQVEAVDDLPSRTGRRKGNMRCREIDRPTTSSRPSMHKSTIMAHAADILTSSMLDPLPYTDIDLVDVEIGSEPEPDDDNSGSDDDQDDVYPVHSIQARDQTTFAEPFLGSEGPSLRYEAGVDAILQFDPLDTREAEKLKFWSERTKELELGQLFETKEHIKRAVKLWSIKENREFKVRASTPTTWFVRCRARNSTPPCNWQLRATLRASHKMWMIVSLTPGHTCVRVCNTNDHRGLSADLIAQHIIPHILNGPLYKVKEIQTSVKKEFHVDVTYKKAWYARRRAIDIVYGDWPTSISQLPTYVDELQLSNPGTVVVWDHHPLSTVSQTIFDYIFWAFAPAIQAFRHLKPVICVDGTFLKGPYRGKLLVAIGFDACNHLFPLAFALVDEENNRSWSWFMRLLRIHVCRDVQNVCVISDRHHGIIHAMRCLEEWKEPLGVHRFCLVHIRSNFTQKFRNERLKSLMWGAGKANQTRKYEDYMSVIFSISPEAYAWLTGGSVRPEQWALCKDGGYRWGHATTNMAECFNNLLRESRFLPITALIRYTFNQTVDLFVKNHKMAWDQVYHLPLYGWEKYVANEQKGRAHSVQVFDHRRGIYCITTAYRQAHIGGHAQTVDIGNRTCTCGKWRELRFPCSHAIAAYFRSGLNPMSLVGPEYTFEAYQATYESPFNPLRDPKYWPVAELKLSLLTDRLKQKAPGPLKTSRIRNEMDRKCPDAPRRCTNCLQPGHTAPNCPFSGYFYK</sequence>
<dbReference type="Pfam" id="PF04434">
    <property type="entry name" value="SWIM"/>
    <property type="match status" value="1"/>
</dbReference>
<protein>
    <recommendedName>
        <fullName evidence="10">SWIM-type domain-containing protein</fullName>
    </recommendedName>
</protein>
<feature type="compositionally biased region" description="Acidic residues" evidence="5">
    <location>
        <begin position="215"/>
        <end position="234"/>
    </location>
</feature>
<keyword evidence="2 4" id="KW-0863">Zinc-finger</keyword>
<feature type="region of interest" description="Disordered" evidence="5">
    <location>
        <begin position="156"/>
        <end position="184"/>
    </location>
</feature>
<dbReference type="GeneID" id="140014851"/>
<proteinExistence type="predicted"/>
<dbReference type="InterPro" id="IPR007527">
    <property type="entry name" value="Znf_SWIM"/>
</dbReference>
<keyword evidence="1" id="KW-0479">Metal-binding</keyword>
<keyword evidence="3" id="KW-0862">Zinc</keyword>
<dbReference type="Pfam" id="PF03108">
    <property type="entry name" value="DBD_Tnp_Mut"/>
    <property type="match status" value="1"/>
</dbReference>
<dbReference type="SMART" id="SM00575">
    <property type="entry name" value="ZnF_PMZ"/>
    <property type="match status" value="1"/>
</dbReference>
<evidence type="ECO:0000256" key="4">
    <source>
        <dbReference type="PROSITE-ProRule" id="PRU00047"/>
    </source>
</evidence>
<feature type="compositionally biased region" description="Polar residues" evidence="5">
    <location>
        <begin position="174"/>
        <end position="184"/>
    </location>
</feature>